<gene>
    <name evidence="2" type="ORF">CM83_9318</name>
</gene>
<protein>
    <submittedName>
        <fullName evidence="2">Uncharacterized protein K02A2.6</fullName>
    </submittedName>
</protein>
<dbReference type="PANTHER" id="PTHR37984">
    <property type="entry name" value="PROTEIN CBG26694"/>
    <property type="match status" value="1"/>
</dbReference>
<organism evidence="2">
    <name type="scientific">Lygus hesperus</name>
    <name type="common">Western plant bug</name>
    <dbReference type="NCBI Taxonomy" id="30085"/>
    <lineage>
        <taxon>Eukaryota</taxon>
        <taxon>Metazoa</taxon>
        <taxon>Ecdysozoa</taxon>
        <taxon>Arthropoda</taxon>
        <taxon>Hexapoda</taxon>
        <taxon>Insecta</taxon>
        <taxon>Pterygota</taxon>
        <taxon>Neoptera</taxon>
        <taxon>Paraneoptera</taxon>
        <taxon>Hemiptera</taxon>
        <taxon>Heteroptera</taxon>
        <taxon>Panheteroptera</taxon>
        <taxon>Cimicomorpha</taxon>
        <taxon>Miridae</taxon>
        <taxon>Mirini</taxon>
        <taxon>Lygus</taxon>
    </lineage>
</organism>
<dbReference type="PANTHER" id="PTHR37984:SF5">
    <property type="entry name" value="PROTEIN NYNRIN-LIKE"/>
    <property type="match status" value="1"/>
</dbReference>
<evidence type="ECO:0000259" key="1">
    <source>
        <dbReference type="PROSITE" id="PS50994"/>
    </source>
</evidence>
<dbReference type="EMBL" id="GBHO01030625">
    <property type="protein sequence ID" value="JAG12979.1"/>
    <property type="molecule type" value="Transcribed_RNA"/>
</dbReference>
<feature type="non-terminal residue" evidence="2">
    <location>
        <position position="168"/>
    </location>
</feature>
<dbReference type="AlphaFoldDB" id="A0A0A9WYZ2"/>
<dbReference type="InterPro" id="IPR036397">
    <property type="entry name" value="RNaseH_sf"/>
</dbReference>
<dbReference type="InterPro" id="IPR001584">
    <property type="entry name" value="Integrase_cat-core"/>
</dbReference>
<name>A0A0A9WYZ2_LYGHE</name>
<reference evidence="2" key="2">
    <citation type="submission" date="2014-07" db="EMBL/GenBank/DDBJ databases">
        <authorList>
            <person name="Hull J."/>
        </authorList>
    </citation>
    <scope>NUCLEOTIDE SEQUENCE</scope>
</reference>
<accession>A0A0A9WYZ2</accession>
<evidence type="ECO:0000313" key="2">
    <source>
        <dbReference type="EMBL" id="JAG12979.1"/>
    </source>
</evidence>
<dbReference type="SUPFAM" id="SSF53098">
    <property type="entry name" value="Ribonuclease H-like"/>
    <property type="match status" value="1"/>
</dbReference>
<dbReference type="Gene3D" id="3.30.420.10">
    <property type="entry name" value="Ribonuclease H-like superfamily/Ribonuclease H"/>
    <property type="match status" value="1"/>
</dbReference>
<sequence length="168" mass="18940">VEVYPVTSTTSSTTIDCLSRFFSTFGIPQILVSDNGAQFKSSEFKNFCMTHGINHKFTAPYCPATNGQAERNAQTLKNSLKIAIHAGDNIIRGLSRYSMAYRRTPHSTTGISPAELFPRRPIRTKLDLIGDEGEETTREQSRYEPKELRTLKAGDRVAVRFYGNDEKW</sequence>
<feature type="non-terminal residue" evidence="2">
    <location>
        <position position="1"/>
    </location>
</feature>
<reference evidence="2" key="1">
    <citation type="journal article" date="2014" name="PLoS ONE">
        <title>Transcriptome-Based Identification of ABC Transporters in the Western Tarnished Plant Bug Lygus hesperus.</title>
        <authorList>
            <person name="Hull J.J."/>
            <person name="Chaney K."/>
            <person name="Geib S.M."/>
            <person name="Fabrick J.A."/>
            <person name="Brent C.S."/>
            <person name="Walsh D."/>
            <person name="Lavine L.C."/>
        </authorList>
    </citation>
    <scope>NUCLEOTIDE SEQUENCE</scope>
</reference>
<dbReference type="InterPro" id="IPR050951">
    <property type="entry name" value="Retrovirus_Pol_polyprotein"/>
</dbReference>
<dbReference type="GO" id="GO:0015074">
    <property type="term" value="P:DNA integration"/>
    <property type="evidence" value="ECO:0007669"/>
    <property type="project" value="InterPro"/>
</dbReference>
<dbReference type="GO" id="GO:0003676">
    <property type="term" value="F:nucleic acid binding"/>
    <property type="evidence" value="ECO:0007669"/>
    <property type="project" value="InterPro"/>
</dbReference>
<dbReference type="PROSITE" id="PS50994">
    <property type="entry name" value="INTEGRASE"/>
    <property type="match status" value="1"/>
</dbReference>
<dbReference type="InterPro" id="IPR012337">
    <property type="entry name" value="RNaseH-like_sf"/>
</dbReference>
<feature type="domain" description="Integrase catalytic" evidence="1">
    <location>
        <begin position="1"/>
        <end position="121"/>
    </location>
</feature>
<proteinExistence type="predicted"/>
<dbReference type="Pfam" id="PF00665">
    <property type="entry name" value="rve"/>
    <property type="match status" value="1"/>
</dbReference>